<reference evidence="2 3" key="1">
    <citation type="submission" date="2021-08" db="EMBL/GenBank/DDBJ databases">
        <title>Draft Genome Sequence of Phanerochaete sordida strain YK-624.</title>
        <authorList>
            <person name="Mori T."/>
            <person name="Dohra H."/>
            <person name="Suzuki T."/>
            <person name="Kawagishi H."/>
            <person name="Hirai H."/>
        </authorList>
    </citation>
    <scope>NUCLEOTIDE SEQUENCE [LARGE SCALE GENOMIC DNA]</scope>
    <source>
        <strain evidence="2 3">YK-624</strain>
    </source>
</reference>
<dbReference type="SUPFAM" id="SSF52047">
    <property type="entry name" value="RNI-like"/>
    <property type="match status" value="1"/>
</dbReference>
<dbReference type="EMBL" id="BPQB01000074">
    <property type="protein sequence ID" value="GJE97631.1"/>
    <property type="molecule type" value="Genomic_DNA"/>
</dbReference>
<dbReference type="AlphaFoldDB" id="A0A9P3LJK7"/>
<evidence type="ECO:0000313" key="2">
    <source>
        <dbReference type="EMBL" id="GJE97631.1"/>
    </source>
</evidence>
<evidence type="ECO:0000256" key="1">
    <source>
        <dbReference type="SAM" id="MobiDB-lite"/>
    </source>
</evidence>
<proteinExistence type="predicted"/>
<keyword evidence="3" id="KW-1185">Reference proteome</keyword>
<sequence>MPHDEEIQAGLFLSRPPDTSTAGGAMSETFLRHAARVGTLRIVRRDVLKIQRCLGLLLHLRSHHTSLFPKLRTLNIDLEELYNPDEPDIGLPNLNLFLGPETRIATVNACHLVTQQLLVQLPLACPQLRKLEVERLPAGYTGVLRAFAALESFRCTNPRPYSEWDSINLPILGSLPSLHHLTLHLPNVDGSSLGLCIGHGALFTALETLTLSSIEAEYGLLDFLRLIGSPRLRELYLSVNDGVGTRAMHEVLEFIPAKFPTLRILSIDSYGSFGPDTPFPPEPITALQHLEDLSLCVNGIDLTYAGALRLCEAWPGLLWLAVSCSDTRYEAAKWPLSVLECFAHRLPALEYLNARLDTAAAIPRAASARSLDPIRLDIGKSQLCEDHVEATATYIGNVYPNAVLELRTIDSMSPEELRWQRVKALLKLQRGD</sequence>
<feature type="region of interest" description="Disordered" evidence="1">
    <location>
        <begin position="1"/>
        <end position="24"/>
    </location>
</feature>
<name>A0A9P3LJK7_9APHY</name>
<evidence type="ECO:0000313" key="3">
    <source>
        <dbReference type="Proteomes" id="UP000703269"/>
    </source>
</evidence>
<evidence type="ECO:0008006" key="4">
    <source>
        <dbReference type="Google" id="ProtNLM"/>
    </source>
</evidence>
<protein>
    <recommendedName>
        <fullName evidence="4">RNI-like protein</fullName>
    </recommendedName>
</protein>
<dbReference type="Gene3D" id="3.80.10.10">
    <property type="entry name" value="Ribonuclease Inhibitor"/>
    <property type="match status" value="1"/>
</dbReference>
<gene>
    <name evidence="2" type="ORF">PsYK624_138520</name>
</gene>
<dbReference type="Proteomes" id="UP000703269">
    <property type="component" value="Unassembled WGS sequence"/>
</dbReference>
<accession>A0A9P3LJK7</accession>
<comment type="caution">
    <text evidence="2">The sequence shown here is derived from an EMBL/GenBank/DDBJ whole genome shotgun (WGS) entry which is preliminary data.</text>
</comment>
<dbReference type="InterPro" id="IPR032675">
    <property type="entry name" value="LRR_dom_sf"/>
</dbReference>
<organism evidence="2 3">
    <name type="scientific">Phanerochaete sordida</name>
    <dbReference type="NCBI Taxonomy" id="48140"/>
    <lineage>
        <taxon>Eukaryota</taxon>
        <taxon>Fungi</taxon>
        <taxon>Dikarya</taxon>
        <taxon>Basidiomycota</taxon>
        <taxon>Agaricomycotina</taxon>
        <taxon>Agaricomycetes</taxon>
        <taxon>Polyporales</taxon>
        <taxon>Phanerochaetaceae</taxon>
        <taxon>Phanerochaete</taxon>
    </lineage>
</organism>